<dbReference type="EMBL" id="CM046392">
    <property type="protein sequence ID" value="KAI8555123.1"/>
    <property type="molecule type" value="Genomic_DNA"/>
</dbReference>
<proteinExistence type="predicted"/>
<gene>
    <name evidence="1" type="ORF">RHMOL_Rhmol05G0149700</name>
</gene>
<sequence length="161" mass="17568">MTAQRAIVAQAFTTYAEVVECALRLESEELDFKAQWKKKNGSTSGPIRTQPPNHNRGLHPTKPSNPPLKVTNPGGLLTPGPGEPQRGGQDITTVVCYNCQAMGHYKHDCPQPQRGRNGNFGNQEAQQPGQASFVKQIPRGPSQQQNGQNKEKQPMGTQQGI</sequence>
<accession>A0ACC0NP07</accession>
<evidence type="ECO:0000313" key="2">
    <source>
        <dbReference type="Proteomes" id="UP001062846"/>
    </source>
</evidence>
<reference evidence="1" key="1">
    <citation type="submission" date="2022-02" db="EMBL/GenBank/DDBJ databases">
        <title>Plant Genome Project.</title>
        <authorList>
            <person name="Zhang R.-G."/>
        </authorList>
    </citation>
    <scope>NUCLEOTIDE SEQUENCE</scope>
    <source>
        <strain evidence="1">AT1</strain>
    </source>
</reference>
<dbReference type="Proteomes" id="UP001062846">
    <property type="component" value="Chromosome 5"/>
</dbReference>
<keyword evidence="2" id="KW-1185">Reference proteome</keyword>
<comment type="caution">
    <text evidence="1">The sequence shown here is derived from an EMBL/GenBank/DDBJ whole genome shotgun (WGS) entry which is preliminary data.</text>
</comment>
<evidence type="ECO:0000313" key="1">
    <source>
        <dbReference type="EMBL" id="KAI8555123.1"/>
    </source>
</evidence>
<organism evidence="1 2">
    <name type="scientific">Rhododendron molle</name>
    <name type="common">Chinese azalea</name>
    <name type="synonym">Azalea mollis</name>
    <dbReference type="NCBI Taxonomy" id="49168"/>
    <lineage>
        <taxon>Eukaryota</taxon>
        <taxon>Viridiplantae</taxon>
        <taxon>Streptophyta</taxon>
        <taxon>Embryophyta</taxon>
        <taxon>Tracheophyta</taxon>
        <taxon>Spermatophyta</taxon>
        <taxon>Magnoliopsida</taxon>
        <taxon>eudicotyledons</taxon>
        <taxon>Gunneridae</taxon>
        <taxon>Pentapetalae</taxon>
        <taxon>asterids</taxon>
        <taxon>Ericales</taxon>
        <taxon>Ericaceae</taxon>
        <taxon>Ericoideae</taxon>
        <taxon>Rhodoreae</taxon>
        <taxon>Rhododendron</taxon>
    </lineage>
</organism>
<name>A0ACC0NP07_RHOML</name>
<protein>
    <submittedName>
        <fullName evidence="1">Uncharacterized protein</fullName>
    </submittedName>
</protein>